<feature type="coiled-coil region" evidence="1">
    <location>
        <begin position="132"/>
        <end position="166"/>
    </location>
</feature>
<name>A0AAU9IS62_9CILI</name>
<dbReference type="Pfam" id="PF07517">
    <property type="entry name" value="SecA_DEAD"/>
    <property type="match status" value="1"/>
</dbReference>
<evidence type="ECO:0000313" key="3">
    <source>
        <dbReference type="EMBL" id="CAG9315968.1"/>
    </source>
</evidence>
<protein>
    <recommendedName>
        <fullName evidence="2">SecA DEAD-like N-terminal domain-containing protein</fullName>
    </recommendedName>
</protein>
<keyword evidence="4" id="KW-1185">Reference proteome</keyword>
<dbReference type="Proteomes" id="UP001162131">
    <property type="component" value="Unassembled WGS sequence"/>
</dbReference>
<evidence type="ECO:0000313" key="4">
    <source>
        <dbReference type="Proteomes" id="UP001162131"/>
    </source>
</evidence>
<gene>
    <name evidence="3" type="ORF">BSTOLATCC_MIC14710</name>
</gene>
<feature type="domain" description="SecA DEAD-like N-terminal" evidence="2">
    <location>
        <begin position="749"/>
        <end position="806"/>
    </location>
</feature>
<comment type="caution">
    <text evidence="3">The sequence shown here is derived from an EMBL/GenBank/DDBJ whole genome shotgun (WGS) entry which is preliminary data.</text>
</comment>
<proteinExistence type="predicted"/>
<accession>A0AAU9IS62</accession>
<dbReference type="EMBL" id="CAJZBQ010000014">
    <property type="protein sequence ID" value="CAG9315968.1"/>
    <property type="molecule type" value="Genomic_DNA"/>
</dbReference>
<dbReference type="AlphaFoldDB" id="A0AAU9IS62"/>
<dbReference type="GO" id="GO:0005524">
    <property type="term" value="F:ATP binding"/>
    <property type="evidence" value="ECO:0007669"/>
    <property type="project" value="InterPro"/>
</dbReference>
<dbReference type="InterPro" id="IPR011115">
    <property type="entry name" value="SecA_DEAD"/>
</dbReference>
<dbReference type="SUPFAM" id="SSF52540">
    <property type="entry name" value="P-loop containing nucleoside triphosphate hydrolases"/>
    <property type="match status" value="1"/>
</dbReference>
<dbReference type="GO" id="GO:0017038">
    <property type="term" value="P:protein import"/>
    <property type="evidence" value="ECO:0007669"/>
    <property type="project" value="InterPro"/>
</dbReference>
<dbReference type="GO" id="GO:0016020">
    <property type="term" value="C:membrane"/>
    <property type="evidence" value="ECO:0007669"/>
    <property type="project" value="InterPro"/>
</dbReference>
<keyword evidence="1" id="KW-0175">Coiled coil</keyword>
<sequence>MEFLNSITIAMQAFKFNEAEEKIKDIQDLNAQIIPLEIEKVRKEIDDLQLKLIQGINNCTIKDLKEFPQILEIEEAAKNYPVYREALSEIIGFINEKLETAKNAFPNMLRPAKKTLIDDITFILGVLPKETKESVEILIKDLKKNIKKQKKEIRKKIDDLAKEENISELCKTLRELDKQESQSDTQYAESKLREILTSVKSEIGSALFKKDWNIVFNKAPILTSKDELKDLINDSETTLSEIYQGINQLVQRALSTLLNIDSKDSSEELVEAWKIYATFMQFKTKIPKCSDIFDVNDTITKMLAGISTFYAKLYQNYIKELSDSNNLHTCDTILKKIKDRDDFLKIFKIFLTEHQGDSLYANCQQILKIQPYSSYVESLSEEVYKISEYFKNLKIEFSEIQHPAILEITSNKIQEKWNKLNRFEEIKNHLNPEIIDFEKAKSAAFESVFNEIDKIVKKAVSLIEKENVQKEDFKEIQICHSSLANFEKYLTIKGLNWDETVGNIRKKIIDRAHDLRSRAERSAEPREIAEAMISIKDISNNFPLLKREVDGIIDLFFEKFQKNIRDKGLLAAITQELESRQSGLGLNIITEHKFFEAAMQKIWASKTQKHGIEFALNNIRGANINKNELGNKYKSYIERFNCIQTNYWRISKTDGIHSAIDQMVGEIKNYSKNLAVDPLSPNIIQLKESYPELLAYLANLWGLLNIQKYQKDETDEEQKSSIFAPHPIQVLSIFRMLGIGYGRDATFGNNLVQILTGEGKSITLAFLCSILALIGFKTYCACYSSYLSRRDFVYFTDLYSTLGINSWIEYGTFDTLCENFINYHGNIREIANDLINTGEMKKSANAISDRPTVLLIDEVDFFFLNLFMEQLITLLDVFRILNSKYCPTIYDKTEGQLILTRLWIQMSIRTAIGNFQDLK</sequence>
<organism evidence="3 4">
    <name type="scientific">Blepharisma stoltei</name>
    <dbReference type="NCBI Taxonomy" id="1481888"/>
    <lineage>
        <taxon>Eukaryota</taxon>
        <taxon>Sar</taxon>
        <taxon>Alveolata</taxon>
        <taxon>Ciliophora</taxon>
        <taxon>Postciliodesmatophora</taxon>
        <taxon>Heterotrichea</taxon>
        <taxon>Heterotrichida</taxon>
        <taxon>Blepharismidae</taxon>
        <taxon>Blepharisma</taxon>
    </lineage>
</organism>
<dbReference type="InterPro" id="IPR027417">
    <property type="entry name" value="P-loop_NTPase"/>
</dbReference>
<reference evidence="3" key="1">
    <citation type="submission" date="2021-09" db="EMBL/GenBank/DDBJ databases">
        <authorList>
            <consortium name="AG Swart"/>
            <person name="Singh M."/>
            <person name="Singh A."/>
            <person name="Seah K."/>
            <person name="Emmerich C."/>
        </authorList>
    </citation>
    <scope>NUCLEOTIDE SEQUENCE</scope>
    <source>
        <strain evidence="3">ATCC30299</strain>
    </source>
</reference>
<evidence type="ECO:0000259" key="2">
    <source>
        <dbReference type="Pfam" id="PF07517"/>
    </source>
</evidence>
<dbReference type="Gene3D" id="3.40.50.300">
    <property type="entry name" value="P-loop containing nucleotide triphosphate hydrolases"/>
    <property type="match status" value="1"/>
</dbReference>
<evidence type="ECO:0000256" key="1">
    <source>
        <dbReference type="SAM" id="Coils"/>
    </source>
</evidence>